<reference evidence="1" key="1">
    <citation type="journal article" date="2014" name="Nature">
        <title>Elephant shark genome provides unique insights into gnathostome evolution.</title>
        <authorList>
            <consortium name="International Elephant Shark Genome Sequencing Consortium"/>
            <person name="Venkatesh B."/>
            <person name="Lee A.P."/>
            <person name="Ravi V."/>
            <person name="Maurya A.K."/>
            <person name="Lian M.M."/>
            <person name="Swann J.B."/>
            <person name="Ohta Y."/>
            <person name="Flajnik M.F."/>
            <person name="Sutoh Y."/>
            <person name="Kasahara M."/>
            <person name="Hoon S."/>
            <person name="Gangu V."/>
            <person name="Roy S.W."/>
            <person name="Irimia M."/>
            <person name="Korzh V."/>
            <person name="Kondrychyn I."/>
            <person name="Lim Z.W."/>
            <person name="Tay B.H."/>
            <person name="Tohari S."/>
            <person name="Kong K.W."/>
            <person name="Ho S."/>
            <person name="Lorente-Galdos B."/>
            <person name="Quilez J."/>
            <person name="Marques-Bonet T."/>
            <person name="Raney B.J."/>
            <person name="Ingham P.W."/>
            <person name="Tay A."/>
            <person name="Hillier L.W."/>
            <person name="Minx P."/>
            <person name="Boehm T."/>
            <person name="Wilson R.K."/>
            <person name="Brenner S."/>
            <person name="Warren W.C."/>
        </authorList>
    </citation>
    <scope>NUCLEOTIDE SEQUENCE</scope>
    <source>
        <tissue evidence="1">Kidney</tissue>
    </source>
</reference>
<protein>
    <submittedName>
        <fullName evidence="1">Programmed cell death protein 10</fullName>
    </submittedName>
</protein>
<dbReference type="AlphaFoldDB" id="V9LHE0"/>
<feature type="non-terminal residue" evidence="1">
    <location>
        <position position="186"/>
    </location>
</feature>
<accession>V9LHE0</accession>
<evidence type="ECO:0000313" key="1">
    <source>
        <dbReference type="EMBL" id="AFP12369.1"/>
    </source>
</evidence>
<dbReference type="InterPro" id="IPR053750">
    <property type="entry name" value="PDCD10_Homolog"/>
</dbReference>
<dbReference type="Pfam" id="PF06840">
    <property type="entry name" value="PDC10_C"/>
    <property type="match status" value="1"/>
</dbReference>
<dbReference type="InterPro" id="IPR009652">
    <property type="entry name" value="PDCD10"/>
</dbReference>
<dbReference type="PANTHER" id="PTHR13250">
    <property type="entry name" value="TF-1 CELL APOPTOSIS RELATED PROTEIN-15"/>
    <property type="match status" value="1"/>
</dbReference>
<dbReference type="GO" id="GO:1903358">
    <property type="term" value="P:regulation of Golgi organization"/>
    <property type="evidence" value="ECO:0007669"/>
    <property type="project" value="TreeGrafter"/>
</dbReference>
<dbReference type="GO" id="GO:0090443">
    <property type="term" value="C:FAR/SIN/STRIPAK complex"/>
    <property type="evidence" value="ECO:0007669"/>
    <property type="project" value="TreeGrafter"/>
</dbReference>
<dbReference type="GO" id="GO:0019901">
    <property type="term" value="F:protein kinase binding"/>
    <property type="evidence" value="ECO:0007669"/>
    <property type="project" value="TreeGrafter"/>
</dbReference>
<dbReference type="EMBL" id="JW879852">
    <property type="protein sequence ID" value="AFP12369.1"/>
    <property type="molecule type" value="mRNA"/>
</dbReference>
<organism evidence="1">
    <name type="scientific">Callorhinchus milii</name>
    <name type="common">Ghost shark</name>
    <dbReference type="NCBI Taxonomy" id="7868"/>
    <lineage>
        <taxon>Eukaryota</taxon>
        <taxon>Metazoa</taxon>
        <taxon>Chordata</taxon>
        <taxon>Craniata</taxon>
        <taxon>Vertebrata</taxon>
        <taxon>Chondrichthyes</taxon>
        <taxon>Holocephali</taxon>
        <taxon>Chimaeriformes</taxon>
        <taxon>Callorhinchidae</taxon>
        <taxon>Callorhinchus</taxon>
    </lineage>
</organism>
<proteinExistence type="evidence at transcript level"/>
<feature type="non-terminal residue" evidence="1">
    <location>
        <position position="1"/>
    </location>
</feature>
<sequence length="186" mass="20456">AEGRSPGLAQELILKILEQEWVDVKGSYTQTLLRMAGTEPGDPGVGGTAGVGAEGRELEAMGQELRGILGQIAVHINHREPFLSTIKSSGIVIQKMMKQITAMVKQCPPETRQAVDRCSKEFVFRSEVLRDNVKSYLSHRSGTSDVFVAALHLIHQINLLLPSFSQRRPSYTPSHTPSPPHTHTHT</sequence>
<dbReference type="PANTHER" id="PTHR13250:SF1">
    <property type="entry name" value="PROGRAMMED CELL DEATH PROTEIN 10"/>
    <property type="match status" value="1"/>
</dbReference>
<name>V9LHE0_CALMI</name>
<dbReference type="Gene3D" id="1.20.120.1950">
    <property type="match status" value="1"/>
</dbReference>